<reference evidence="9 10" key="3">
    <citation type="journal article" date="2017" name="G3 (Bethesda)">
        <title>Comparative analysis highlights variable genome content of wheat rusts and divergence of the mating loci.</title>
        <authorList>
            <person name="Cuomo C.A."/>
            <person name="Bakkeren G."/>
            <person name="Khalil H.B."/>
            <person name="Panwar V."/>
            <person name="Joly D."/>
            <person name="Linning R."/>
            <person name="Sakthikumar S."/>
            <person name="Song X."/>
            <person name="Adiconis X."/>
            <person name="Fan L."/>
            <person name="Goldberg J.M."/>
            <person name="Levin J.Z."/>
            <person name="Young S."/>
            <person name="Zeng Q."/>
            <person name="Anikster Y."/>
            <person name="Bruce M."/>
            <person name="Wang M."/>
            <person name="Yin C."/>
            <person name="McCallum B."/>
            <person name="Szabo L.J."/>
            <person name="Hulbert S."/>
            <person name="Chen X."/>
            <person name="Fellers J.P."/>
        </authorList>
    </citation>
    <scope>NUCLEOTIDE SEQUENCE</scope>
    <source>
        <strain evidence="10">Isolate 1-1 / race 1 (BBBD)</strain>
        <strain evidence="9">isolate 1-1 / race 1 (BBBD)</strain>
    </source>
</reference>
<protein>
    <submittedName>
        <fullName evidence="9">PPM-type phosphatase domain-containing protein</fullName>
    </submittedName>
</protein>
<feature type="compositionally biased region" description="Polar residues" evidence="6">
    <location>
        <begin position="128"/>
        <end position="148"/>
    </location>
</feature>
<dbReference type="InterPro" id="IPR000222">
    <property type="entry name" value="PP2C_BS"/>
</dbReference>
<reference evidence="9" key="4">
    <citation type="submission" date="2025-05" db="UniProtKB">
        <authorList>
            <consortium name="EnsemblFungi"/>
        </authorList>
    </citation>
    <scope>IDENTIFICATION</scope>
    <source>
        <strain evidence="9">isolate 1-1 / race 1 (BBBD)</strain>
    </source>
</reference>
<dbReference type="OMA" id="TFHAVDT"/>
<dbReference type="InterPro" id="IPR015655">
    <property type="entry name" value="PP2C"/>
</dbReference>
<dbReference type="InterPro" id="IPR036457">
    <property type="entry name" value="PPM-type-like_dom_sf"/>
</dbReference>
<evidence type="ECO:0000256" key="1">
    <source>
        <dbReference type="ARBA" id="ARBA00006702"/>
    </source>
</evidence>
<evidence type="ECO:0000313" key="8">
    <source>
        <dbReference type="EMBL" id="OAV94593.1"/>
    </source>
</evidence>
<dbReference type="PANTHER" id="PTHR13832:SF837">
    <property type="entry name" value="PROTEIN PHOSPHATASE 2C-LIKE DOMAIN-CONTAINING PROTEIN 1"/>
    <property type="match status" value="1"/>
</dbReference>
<dbReference type="STRING" id="630390.A0A0C4ESM9"/>
<keyword evidence="10" id="KW-1185">Reference proteome</keyword>
<dbReference type="GO" id="GO:0004722">
    <property type="term" value="F:protein serine/threonine phosphatase activity"/>
    <property type="evidence" value="ECO:0007669"/>
    <property type="project" value="InterPro"/>
</dbReference>
<reference evidence="8" key="2">
    <citation type="submission" date="2016-05" db="EMBL/GenBank/DDBJ databases">
        <title>Comparative analysis highlights variable genome content of wheat rusts and divergence of the mating loci.</title>
        <authorList>
            <person name="Cuomo C.A."/>
            <person name="Bakkeren G."/>
            <person name="Szabo L."/>
            <person name="Khalil H."/>
            <person name="Joly D."/>
            <person name="Goldberg J."/>
            <person name="Young S."/>
            <person name="Zeng Q."/>
            <person name="Fellers J."/>
        </authorList>
    </citation>
    <scope>NUCLEOTIDE SEQUENCE [LARGE SCALE GENOMIC DNA]</scope>
    <source>
        <strain evidence="8">1-1 BBBD Race 1</strain>
    </source>
</reference>
<dbReference type="InterPro" id="IPR001932">
    <property type="entry name" value="PPM-type_phosphatase-like_dom"/>
</dbReference>
<proteinExistence type="inferred from homology"/>
<feature type="compositionally biased region" description="Basic and acidic residues" evidence="6">
    <location>
        <begin position="97"/>
        <end position="108"/>
    </location>
</feature>
<dbReference type="PROSITE" id="PS01032">
    <property type="entry name" value="PPM_1"/>
    <property type="match status" value="1"/>
</dbReference>
<evidence type="ECO:0000256" key="5">
    <source>
        <dbReference type="RuleBase" id="RU003465"/>
    </source>
</evidence>
<feature type="region of interest" description="Disordered" evidence="6">
    <location>
        <begin position="76"/>
        <end position="180"/>
    </location>
</feature>
<keyword evidence="2" id="KW-0479">Metal-binding</keyword>
<dbReference type="GO" id="GO:0046872">
    <property type="term" value="F:metal ion binding"/>
    <property type="evidence" value="ECO:0007669"/>
    <property type="project" value="UniProtKB-KW"/>
</dbReference>
<evidence type="ECO:0000256" key="6">
    <source>
        <dbReference type="SAM" id="MobiDB-lite"/>
    </source>
</evidence>
<dbReference type="Pfam" id="PF00481">
    <property type="entry name" value="PP2C"/>
    <property type="match status" value="2"/>
</dbReference>
<feature type="compositionally biased region" description="Polar residues" evidence="6">
    <location>
        <begin position="76"/>
        <end position="95"/>
    </location>
</feature>
<dbReference type="SMART" id="SM00332">
    <property type="entry name" value="PP2Cc"/>
    <property type="match status" value="1"/>
</dbReference>
<dbReference type="SUPFAM" id="SSF81606">
    <property type="entry name" value="PP2C-like"/>
    <property type="match status" value="1"/>
</dbReference>
<keyword evidence="4 5" id="KW-0904">Protein phosphatase</keyword>
<feature type="region of interest" description="Disordered" evidence="6">
    <location>
        <begin position="324"/>
        <end position="347"/>
    </location>
</feature>
<dbReference type="CDD" id="cd00143">
    <property type="entry name" value="PP2Cc"/>
    <property type="match status" value="1"/>
</dbReference>
<evidence type="ECO:0000313" key="10">
    <source>
        <dbReference type="Proteomes" id="UP000005240"/>
    </source>
</evidence>
<evidence type="ECO:0000259" key="7">
    <source>
        <dbReference type="PROSITE" id="PS51746"/>
    </source>
</evidence>
<evidence type="ECO:0000256" key="2">
    <source>
        <dbReference type="ARBA" id="ARBA00022723"/>
    </source>
</evidence>
<gene>
    <name evidence="8" type="ORF">PTTG_03808</name>
</gene>
<evidence type="ECO:0000256" key="3">
    <source>
        <dbReference type="ARBA" id="ARBA00022801"/>
    </source>
</evidence>
<dbReference type="EnsemblFungi" id="PTTG_03808-t43_1">
    <property type="protein sequence ID" value="PTTG_03808-t43_1-p1"/>
    <property type="gene ID" value="PTTG_03808"/>
</dbReference>
<name>A0A0C4ESM9_PUCT1</name>
<accession>A0A0C4ESM9</accession>
<feature type="domain" description="PPM-type phosphatase" evidence="7">
    <location>
        <begin position="175"/>
        <end position="492"/>
    </location>
</feature>
<dbReference type="PANTHER" id="PTHR13832">
    <property type="entry name" value="PROTEIN PHOSPHATASE 2C"/>
    <property type="match status" value="1"/>
</dbReference>
<dbReference type="Proteomes" id="UP000005240">
    <property type="component" value="Unassembled WGS sequence"/>
</dbReference>
<dbReference type="AlphaFoldDB" id="A0A0C4ESM9"/>
<comment type="similarity">
    <text evidence="1 5">Belongs to the PP2C family.</text>
</comment>
<sequence length="500" mass="54317">MSQFSWTSAMQAISPSLKLKLQLRSTAVSGDEGGEAEGVSSSFLLSLDHLTSAVDSDNSDKLNIQLFAPHFPTEIEMTSSSQNDSQRVQDSNDPADNQEHHGQPEREGTPPPVQSPVATTHSTKDETTAATSRRQPTSPDAKSAQVTQLRAGEKFVPGTTNQHPPVGSSAGQSFKVGVSEDRNRKCRRTMEDSHSFLYSYGGVDGQGYFAVFDGHAGKHAAEWCGQWFHEYLLHELINTPRTTPVPDLLNSTFHIVDTKLSQVAAEVGTHSGCTAVTAFLRLEYQNGEPVGPVGAGISEKAVSHVDPHDIVDQPWKHEAIALSEARDSTQKAAEQRKSTLEESQQSKGAIKRTLYTANVGDARAVLCRGTKAVRLTYDHKGSDQQEAQRITDAGGYVMNNRVNGVLAVTRSLGDSSMKEFVVGSPYTTETTLTAEDQFLIIACDGLWDVCEDQDAVNLILDVKDPQEASRALLDHALSQFSTDNLSVMVVSLRPVSFFDV</sequence>
<feature type="compositionally biased region" description="Basic and acidic residues" evidence="6">
    <location>
        <begin position="324"/>
        <end position="340"/>
    </location>
</feature>
<dbReference type="VEuPathDB" id="FungiDB:PTTG_03808"/>
<evidence type="ECO:0000313" key="9">
    <source>
        <dbReference type="EnsemblFungi" id="PTTG_03808-t43_1-p1"/>
    </source>
</evidence>
<dbReference type="OrthoDB" id="10264738at2759"/>
<dbReference type="Gene3D" id="3.60.40.10">
    <property type="entry name" value="PPM-type phosphatase domain"/>
    <property type="match status" value="1"/>
</dbReference>
<keyword evidence="3 5" id="KW-0378">Hydrolase</keyword>
<evidence type="ECO:0000256" key="4">
    <source>
        <dbReference type="ARBA" id="ARBA00022912"/>
    </source>
</evidence>
<dbReference type="EMBL" id="ADAS02000038">
    <property type="protein sequence ID" value="OAV94593.1"/>
    <property type="molecule type" value="Genomic_DNA"/>
</dbReference>
<dbReference type="PROSITE" id="PS51746">
    <property type="entry name" value="PPM_2"/>
    <property type="match status" value="1"/>
</dbReference>
<organism evidence="8">
    <name type="scientific">Puccinia triticina (isolate 1-1 / race 1 (BBBD))</name>
    <name type="common">Brown leaf rust fungus</name>
    <dbReference type="NCBI Taxonomy" id="630390"/>
    <lineage>
        <taxon>Eukaryota</taxon>
        <taxon>Fungi</taxon>
        <taxon>Dikarya</taxon>
        <taxon>Basidiomycota</taxon>
        <taxon>Pucciniomycotina</taxon>
        <taxon>Pucciniomycetes</taxon>
        <taxon>Pucciniales</taxon>
        <taxon>Pucciniaceae</taxon>
        <taxon>Puccinia</taxon>
    </lineage>
</organism>
<reference evidence="8" key="1">
    <citation type="submission" date="2009-11" db="EMBL/GenBank/DDBJ databases">
        <authorList>
            <consortium name="The Broad Institute Genome Sequencing Platform"/>
            <person name="Ward D."/>
            <person name="Feldgarden M."/>
            <person name="Earl A."/>
            <person name="Young S.K."/>
            <person name="Zeng Q."/>
            <person name="Koehrsen M."/>
            <person name="Alvarado L."/>
            <person name="Berlin A."/>
            <person name="Bochicchio J."/>
            <person name="Borenstein D."/>
            <person name="Chapman S.B."/>
            <person name="Chen Z."/>
            <person name="Engels R."/>
            <person name="Freedman E."/>
            <person name="Gellesch M."/>
            <person name="Goldberg J."/>
            <person name="Griggs A."/>
            <person name="Gujja S."/>
            <person name="Heilman E."/>
            <person name="Heiman D."/>
            <person name="Hepburn T."/>
            <person name="Howarth C."/>
            <person name="Jen D."/>
            <person name="Larson L."/>
            <person name="Lewis B."/>
            <person name="Mehta T."/>
            <person name="Park D."/>
            <person name="Pearson M."/>
            <person name="Roberts A."/>
            <person name="Saif S."/>
            <person name="Shea T."/>
            <person name="Shenoy N."/>
            <person name="Sisk P."/>
            <person name="Stolte C."/>
            <person name="Sykes S."/>
            <person name="Thomson T."/>
            <person name="Walk T."/>
            <person name="White J."/>
            <person name="Yandava C."/>
            <person name="Izard J."/>
            <person name="Baranova O.V."/>
            <person name="Blanton J.M."/>
            <person name="Tanner A.C."/>
            <person name="Dewhirst F.E."/>
            <person name="Haas B."/>
            <person name="Nusbaum C."/>
            <person name="Birren B."/>
        </authorList>
    </citation>
    <scope>NUCLEOTIDE SEQUENCE [LARGE SCALE GENOMIC DNA]</scope>
    <source>
        <strain evidence="8">1-1 BBBD Race 1</strain>
    </source>
</reference>